<feature type="region of interest" description="Disordered" evidence="1">
    <location>
        <begin position="49"/>
        <end position="130"/>
    </location>
</feature>
<gene>
    <name evidence="2" type="ORF">HLUCCA11_22050</name>
</gene>
<reference evidence="2 3" key="1">
    <citation type="submission" date="2015-09" db="EMBL/GenBank/DDBJ databases">
        <title>Identification and resolution of microdiversity through metagenomic sequencing of parallel consortia.</title>
        <authorList>
            <person name="Nelson W.C."/>
            <person name="Romine M.F."/>
            <person name="Lindemann S.R."/>
        </authorList>
    </citation>
    <scope>NUCLEOTIDE SEQUENCE [LARGE SCALE GENOMIC DNA]</scope>
    <source>
        <strain evidence="2">Ana</strain>
    </source>
</reference>
<protein>
    <submittedName>
        <fullName evidence="2">Uncharacterized protein</fullName>
    </submittedName>
</protein>
<evidence type="ECO:0000313" key="3">
    <source>
        <dbReference type="Proteomes" id="UP000050465"/>
    </source>
</evidence>
<dbReference type="Proteomes" id="UP000050465">
    <property type="component" value="Unassembled WGS sequence"/>
</dbReference>
<proteinExistence type="predicted"/>
<evidence type="ECO:0000256" key="1">
    <source>
        <dbReference type="SAM" id="MobiDB-lite"/>
    </source>
</evidence>
<evidence type="ECO:0000313" key="2">
    <source>
        <dbReference type="EMBL" id="KPQ32203.1"/>
    </source>
</evidence>
<accession>A0A0P7ZHI9</accession>
<feature type="compositionally biased region" description="Polar residues" evidence="1">
    <location>
        <begin position="78"/>
        <end position="130"/>
    </location>
</feature>
<organism evidence="2 3">
    <name type="scientific">Phormidesmis priestleyi Ana</name>
    <dbReference type="NCBI Taxonomy" id="1666911"/>
    <lineage>
        <taxon>Bacteria</taxon>
        <taxon>Bacillati</taxon>
        <taxon>Cyanobacteriota</taxon>
        <taxon>Cyanophyceae</taxon>
        <taxon>Leptolyngbyales</taxon>
        <taxon>Leptolyngbyaceae</taxon>
        <taxon>Phormidesmis</taxon>
    </lineage>
</organism>
<name>A0A0P7ZHI9_9CYAN</name>
<sequence length="130" mass="13949">MTLFRNVTSELTLVGLMVIAGQTQAVKAQVSIQTESSLIETGAHGVYIQTASPESGRPPLNSAHPLFRVQQPAPVPDSSVSDRSAEQISDQVSDSTDQCSSRQVHSSQHIHTNHSGGSHTHYQSQTISCQ</sequence>
<comment type="caution">
    <text evidence="2">The sequence shown here is derived from an EMBL/GenBank/DDBJ whole genome shotgun (WGS) entry which is preliminary data.</text>
</comment>
<dbReference type="AlphaFoldDB" id="A0A0P7ZHI9"/>
<dbReference type="EMBL" id="LJZR01000065">
    <property type="protein sequence ID" value="KPQ32203.1"/>
    <property type="molecule type" value="Genomic_DNA"/>
</dbReference>